<dbReference type="Proteomes" id="UP000216984">
    <property type="component" value="Unassembled WGS sequence"/>
</dbReference>
<evidence type="ECO:0000313" key="2">
    <source>
        <dbReference type="EMBL" id="OZC37304.1"/>
    </source>
</evidence>
<evidence type="ECO:0000313" key="3">
    <source>
        <dbReference type="Proteomes" id="UP000216984"/>
    </source>
</evidence>
<dbReference type="RefSeq" id="WP_094624151.1">
    <property type="nucleotide sequence ID" value="NZ_NEFY01000002.1"/>
</dbReference>
<keyword evidence="1" id="KW-0732">Signal</keyword>
<dbReference type="InterPro" id="IPR026387">
    <property type="entry name" value="OMP_w_GlyGly"/>
</dbReference>
<feature type="signal peptide" evidence="1">
    <location>
        <begin position="1"/>
        <end position="21"/>
    </location>
</feature>
<keyword evidence="3" id="KW-1185">Reference proteome</keyword>
<dbReference type="EMBL" id="NEFY01000002">
    <property type="protein sequence ID" value="OZC37304.1"/>
    <property type="molecule type" value="Genomic_DNA"/>
</dbReference>
<reference evidence="2 3" key="1">
    <citation type="submission" date="2017-06" db="EMBL/GenBank/DDBJ databases">
        <title>Draft genome sequence of the halophilic bacterium Marinobacter vinifirmus FB1.</title>
        <authorList>
            <person name="Stepanov V.G."/>
            <person name="Roberts D.J."/>
            <person name="Fox G.E."/>
        </authorList>
    </citation>
    <scope>NUCLEOTIDE SEQUENCE [LARGE SCALE GENOMIC DNA]</scope>
    <source>
        <strain evidence="2 3">FB1</strain>
    </source>
</reference>
<evidence type="ECO:0000256" key="1">
    <source>
        <dbReference type="SAM" id="SignalP"/>
    </source>
</evidence>
<evidence type="ECO:0008006" key="4">
    <source>
        <dbReference type="Google" id="ProtNLM"/>
    </source>
</evidence>
<protein>
    <recommendedName>
        <fullName evidence="4">TIGR04219 family outer membrane beta-barrel protein</fullName>
    </recommendedName>
</protein>
<comment type="caution">
    <text evidence="2">The sequence shown here is derived from an EMBL/GenBank/DDBJ whole genome shotgun (WGS) entry which is preliminary data.</text>
</comment>
<feature type="chain" id="PRO_5030520619" description="TIGR04219 family outer membrane beta-barrel protein" evidence="1">
    <location>
        <begin position="22"/>
        <end position="245"/>
    </location>
</feature>
<name>A0A7Z1DWK6_9GAMM</name>
<dbReference type="NCBIfam" id="TIGR04219">
    <property type="entry name" value="OMP_w_GlyGly"/>
    <property type="match status" value="1"/>
</dbReference>
<sequence length="245" mass="26444">MRKLMIAVGGSLVMAAPLANADILGVGANVSYWDSAFSGEVVNKDSAVDIENDLNLDSDSNANFTAYFEHPVPVLPNVRVNYTSISQSGSGEIGLEDFDVIDAGAPVSSDLDLDQLDATFYYEVLDNWVNLDLGLTARKFDGELIVRDQTNTANVSKTTVDAVVPMGYLAARFDLPFTGVSVGADGNFVSYSGDSLHDVNVYGQFEIAMLQLRAGYREMAIDYEDDDDQLDVELSGPFASVGFTF</sequence>
<gene>
    <name evidence="2" type="ORF">B9Q17_04055</name>
</gene>
<proteinExistence type="predicted"/>
<accession>A0A7Z1DWK6</accession>
<organism evidence="2 3">
    <name type="scientific">Marinobacter vinifirmus</name>
    <dbReference type="NCBI Taxonomy" id="355591"/>
    <lineage>
        <taxon>Bacteria</taxon>
        <taxon>Pseudomonadati</taxon>
        <taxon>Pseudomonadota</taxon>
        <taxon>Gammaproteobacteria</taxon>
        <taxon>Pseudomonadales</taxon>
        <taxon>Marinobacteraceae</taxon>
        <taxon>Marinobacter</taxon>
    </lineage>
</organism>
<dbReference type="AlphaFoldDB" id="A0A7Z1DWK6"/>